<dbReference type="InterPro" id="IPR027417">
    <property type="entry name" value="P-loop_NTPase"/>
</dbReference>
<feature type="region of interest" description="Disordered" evidence="1">
    <location>
        <begin position="179"/>
        <end position="244"/>
    </location>
</feature>
<comment type="caution">
    <text evidence="2">The sequence shown here is derived from an EMBL/GenBank/DDBJ whole genome shotgun (WGS) entry which is preliminary data.</text>
</comment>
<sequence>MSAEPCSAAAFARARAAEWRPGFTAGRVRHAEVFACAGEATGAAAAIAFALDALDAATPDPVADVPDERAWLWVQDREALRRGGRPYRPGLPRPLRHRLVHVAAKNAEDALFALEEGLRCRDLAFVVGEIAGNPRALDFTASRRLSLAAERHGVPLWLVRLDAERDLSSARMRWDVRAAPSPAPRWNPQAPGTPSWRAELFRSRNHPPGQWTLRDDGKLVAERPRSPDSRDLVSAAGDRSLAAG</sequence>
<dbReference type="Proteomes" id="UP000522081">
    <property type="component" value="Unassembled WGS sequence"/>
</dbReference>
<evidence type="ECO:0000313" key="3">
    <source>
        <dbReference type="Proteomes" id="UP000522081"/>
    </source>
</evidence>
<organism evidence="2 3">
    <name type="scientific">Novosphingobium marinum</name>
    <dbReference type="NCBI Taxonomy" id="1514948"/>
    <lineage>
        <taxon>Bacteria</taxon>
        <taxon>Pseudomonadati</taxon>
        <taxon>Pseudomonadota</taxon>
        <taxon>Alphaproteobacteria</taxon>
        <taxon>Sphingomonadales</taxon>
        <taxon>Sphingomonadaceae</taxon>
        <taxon>Novosphingobium</taxon>
    </lineage>
</organism>
<dbReference type="SUPFAM" id="SSF52540">
    <property type="entry name" value="P-loop containing nucleoside triphosphate hydrolases"/>
    <property type="match status" value="1"/>
</dbReference>
<feature type="compositionally biased region" description="Basic and acidic residues" evidence="1">
    <location>
        <begin position="213"/>
        <end position="231"/>
    </location>
</feature>
<keyword evidence="3" id="KW-1185">Reference proteome</keyword>
<dbReference type="RefSeq" id="WP_179406061.1">
    <property type="nucleotide sequence ID" value="NZ_BMGF01000001.1"/>
</dbReference>
<gene>
    <name evidence="2" type="ORF">FHS75_000414</name>
</gene>
<proteinExistence type="predicted"/>
<accession>A0A7Y9XT81</accession>
<evidence type="ECO:0000313" key="2">
    <source>
        <dbReference type="EMBL" id="NYH94109.1"/>
    </source>
</evidence>
<dbReference type="Gene3D" id="3.40.50.300">
    <property type="entry name" value="P-loop containing nucleotide triphosphate hydrolases"/>
    <property type="match status" value="1"/>
</dbReference>
<reference evidence="2 3" key="1">
    <citation type="submission" date="2020-07" db="EMBL/GenBank/DDBJ databases">
        <title>Genomic Encyclopedia of Type Strains, Phase IV (KMG-IV): sequencing the most valuable type-strain genomes for metagenomic binning, comparative biology and taxonomic classification.</title>
        <authorList>
            <person name="Goeker M."/>
        </authorList>
    </citation>
    <scope>NUCLEOTIDE SEQUENCE [LARGE SCALE GENOMIC DNA]</scope>
    <source>
        <strain evidence="2 3">DSM 29043</strain>
    </source>
</reference>
<protein>
    <submittedName>
        <fullName evidence="2">Protein ImuA</fullName>
    </submittedName>
</protein>
<dbReference type="AlphaFoldDB" id="A0A7Y9XT81"/>
<name>A0A7Y9XT81_9SPHN</name>
<evidence type="ECO:0000256" key="1">
    <source>
        <dbReference type="SAM" id="MobiDB-lite"/>
    </source>
</evidence>
<dbReference type="EMBL" id="JACBZF010000001">
    <property type="protein sequence ID" value="NYH94109.1"/>
    <property type="molecule type" value="Genomic_DNA"/>
</dbReference>